<sequence>MSFPLIVLLTLVFILAFPRRGICEVDNYNVQIIVKVPKNTPAKDKVYISGNHRLLGAWKPDRALMTKTAPYTYEFNAYIPKAKRIEFKFIRGDFKKIEKSFEGFDTPNRFINLECGGQSIVKCRLECEVEAWKDLLPKNAAVHSYKLNLIGDYELYKNVDSKYLELARDVIVWMPEGYADPKNRNKRYPALYMHDGNNLFDARLSFQGVDWGVDEAVERLVKLKKMNEIIVVGIYNTEARLDEYAPMRDEKRGGGGLGSDYARFVVEELKPFIDENFRTLADAQNTAVGGSSLGGLMSLYMGLEYPDVFSGMFVISPALYWDNYSIIPWAMSKGFDNSRNRLWMDMGLLEGRTALRSSRMLDAEIRKNYPDFKNYKYREFKDAQHNEAAWRARMHLALAFMYGI</sequence>
<dbReference type="SMART" id="SM01065">
    <property type="entry name" value="CBM_2"/>
    <property type="match status" value="1"/>
</dbReference>
<dbReference type="AlphaFoldDB" id="A0A1F7WLK3"/>
<protein>
    <recommendedName>
        <fullName evidence="1">CBM20 domain-containing protein</fullName>
    </recommendedName>
</protein>
<dbReference type="InterPro" id="IPR013783">
    <property type="entry name" value="Ig-like_fold"/>
</dbReference>
<dbReference type="Pfam" id="PF00756">
    <property type="entry name" value="Esterase"/>
    <property type="match status" value="1"/>
</dbReference>
<dbReference type="PROSITE" id="PS51166">
    <property type="entry name" value="CBM20"/>
    <property type="match status" value="1"/>
</dbReference>
<dbReference type="InterPro" id="IPR000801">
    <property type="entry name" value="Esterase-like"/>
</dbReference>
<dbReference type="InterPro" id="IPR013784">
    <property type="entry name" value="Carb-bd-like_fold"/>
</dbReference>
<dbReference type="SUPFAM" id="SSF49452">
    <property type="entry name" value="Starch-binding domain-like"/>
    <property type="match status" value="1"/>
</dbReference>
<dbReference type="PANTHER" id="PTHR48098:SF6">
    <property type="entry name" value="FERRI-BACILLIBACTIN ESTERASE BESA"/>
    <property type="match status" value="1"/>
</dbReference>
<dbReference type="EMBL" id="MGFH01000157">
    <property type="protein sequence ID" value="OGM03713.1"/>
    <property type="molecule type" value="Genomic_DNA"/>
</dbReference>
<dbReference type="SUPFAM" id="SSF53474">
    <property type="entry name" value="alpha/beta-Hydrolases"/>
    <property type="match status" value="1"/>
</dbReference>
<dbReference type="Gene3D" id="2.60.40.10">
    <property type="entry name" value="Immunoglobulins"/>
    <property type="match status" value="1"/>
</dbReference>
<evidence type="ECO:0000313" key="3">
    <source>
        <dbReference type="Proteomes" id="UP000178735"/>
    </source>
</evidence>
<gene>
    <name evidence="2" type="ORF">A2008_08650</name>
</gene>
<name>A0A1F7WLK3_9BACT</name>
<dbReference type="PANTHER" id="PTHR48098">
    <property type="entry name" value="ENTEROCHELIN ESTERASE-RELATED"/>
    <property type="match status" value="1"/>
</dbReference>
<dbReference type="Pfam" id="PF00686">
    <property type="entry name" value="CBM_20"/>
    <property type="match status" value="1"/>
</dbReference>
<dbReference type="InterPro" id="IPR050583">
    <property type="entry name" value="Mycobacterial_A85_antigen"/>
</dbReference>
<dbReference type="Proteomes" id="UP000178735">
    <property type="component" value="Unassembled WGS sequence"/>
</dbReference>
<comment type="caution">
    <text evidence="2">The sequence shown here is derived from an EMBL/GenBank/DDBJ whole genome shotgun (WGS) entry which is preliminary data.</text>
</comment>
<dbReference type="Gene3D" id="3.40.50.1820">
    <property type="entry name" value="alpha/beta hydrolase"/>
    <property type="match status" value="1"/>
</dbReference>
<dbReference type="GO" id="GO:2001070">
    <property type="term" value="F:starch binding"/>
    <property type="evidence" value="ECO:0007669"/>
    <property type="project" value="InterPro"/>
</dbReference>
<organism evidence="2 3">
    <name type="scientific">Candidatus Wallbacteria bacterium GWC2_49_35</name>
    <dbReference type="NCBI Taxonomy" id="1817813"/>
    <lineage>
        <taxon>Bacteria</taxon>
        <taxon>Candidatus Walliibacteriota</taxon>
    </lineage>
</organism>
<evidence type="ECO:0000313" key="2">
    <source>
        <dbReference type="EMBL" id="OGM03713.1"/>
    </source>
</evidence>
<reference evidence="2 3" key="1">
    <citation type="journal article" date="2016" name="Nat. Commun.">
        <title>Thousands of microbial genomes shed light on interconnected biogeochemical processes in an aquifer system.</title>
        <authorList>
            <person name="Anantharaman K."/>
            <person name="Brown C.T."/>
            <person name="Hug L.A."/>
            <person name="Sharon I."/>
            <person name="Castelle C.J."/>
            <person name="Probst A.J."/>
            <person name="Thomas B.C."/>
            <person name="Singh A."/>
            <person name="Wilkins M.J."/>
            <person name="Karaoz U."/>
            <person name="Brodie E.L."/>
            <person name="Williams K.H."/>
            <person name="Hubbard S.S."/>
            <person name="Banfield J.F."/>
        </authorList>
    </citation>
    <scope>NUCLEOTIDE SEQUENCE [LARGE SCALE GENOMIC DNA]</scope>
</reference>
<dbReference type="STRING" id="1817813.A2008_08650"/>
<proteinExistence type="predicted"/>
<dbReference type="InterPro" id="IPR002044">
    <property type="entry name" value="CBM20"/>
</dbReference>
<feature type="domain" description="CBM20" evidence="1">
    <location>
        <begin position="22"/>
        <end position="134"/>
    </location>
</feature>
<accession>A0A1F7WLK3</accession>
<dbReference type="InterPro" id="IPR029058">
    <property type="entry name" value="AB_hydrolase_fold"/>
</dbReference>
<evidence type="ECO:0000259" key="1">
    <source>
        <dbReference type="PROSITE" id="PS51166"/>
    </source>
</evidence>